<keyword evidence="11" id="KW-1185">Reference proteome</keyword>
<name>A0A5C6DDF0_9BACT</name>
<dbReference type="Pfam" id="PF16757">
    <property type="entry name" value="Fucosidase_C"/>
    <property type="match status" value="1"/>
</dbReference>
<dbReference type="InterPro" id="IPR013780">
    <property type="entry name" value="Glyco_hydro_b"/>
</dbReference>
<dbReference type="EC" id="3.2.1.51" evidence="3"/>
<evidence type="ECO:0000256" key="7">
    <source>
        <dbReference type="SAM" id="Phobius"/>
    </source>
</evidence>
<evidence type="ECO:0000256" key="6">
    <source>
        <dbReference type="ARBA" id="ARBA00023295"/>
    </source>
</evidence>
<dbReference type="PANTHER" id="PTHR10030">
    <property type="entry name" value="ALPHA-L-FUCOSIDASE"/>
    <property type="match status" value="1"/>
</dbReference>
<evidence type="ECO:0000256" key="5">
    <source>
        <dbReference type="ARBA" id="ARBA00022801"/>
    </source>
</evidence>
<proteinExistence type="inferred from homology"/>
<dbReference type="GO" id="GO:0006004">
    <property type="term" value="P:fucose metabolic process"/>
    <property type="evidence" value="ECO:0007669"/>
    <property type="project" value="InterPro"/>
</dbReference>
<keyword evidence="4" id="KW-0732">Signal</keyword>
<dbReference type="GO" id="GO:0005764">
    <property type="term" value="C:lysosome"/>
    <property type="evidence" value="ECO:0007669"/>
    <property type="project" value="TreeGrafter"/>
</dbReference>
<dbReference type="GO" id="GO:0016139">
    <property type="term" value="P:glycoside catabolic process"/>
    <property type="evidence" value="ECO:0007669"/>
    <property type="project" value="TreeGrafter"/>
</dbReference>
<dbReference type="InterPro" id="IPR000933">
    <property type="entry name" value="Glyco_hydro_29"/>
</dbReference>
<keyword evidence="6" id="KW-0326">Glycosidase</keyword>
<dbReference type="PANTHER" id="PTHR10030:SF37">
    <property type="entry name" value="ALPHA-L-FUCOSIDASE-RELATED"/>
    <property type="match status" value="1"/>
</dbReference>
<evidence type="ECO:0000313" key="10">
    <source>
        <dbReference type="EMBL" id="TWU34275.1"/>
    </source>
</evidence>
<dbReference type="PIRSF" id="PIRSF001092">
    <property type="entry name" value="Alpha-L-fucosidase"/>
    <property type="match status" value="1"/>
</dbReference>
<dbReference type="FunFam" id="3.20.20.80:FF:000158">
    <property type="entry name" value="Exported alpha-L-fucosidase"/>
    <property type="match status" value="1"/>
</dbReference>
<dbReference type="SMART" id="SM00812">
    <property type="entry name" value="Alpha_L_fucos"/>
    <property type="match status" value="1"/>
</dbReference>
<feature type="domain" description="Glycoside hydrolase family 29 N-terminal" evidence="8">
    <location>
        <begin position="63"/>
        <end position="441"/>
    </location>
</feature>
<comment type="function">
    <text evidence="1">Alpha-L-fucosidase is responsible for hydrolyzing the alpha-1,6-linked fucose joined to the reducing-end N-acetylglucosamine of the carbohydrate moieties of glycoproteins.</text>
</comment>
<evidence type="ECO:0000313" key="11">
    <source>
        <dbReference type="Proteomes" id="UP000319143"/>
    </source>
</evidence>
<dbReference type="EMBL" id="SJPV01000008">
    <property type="protein sequence ID" value="TWU34275.1"/>
    <property type="molecule type" value="Genomic_DNA"/>
</dbReference>
<evidence type="ECO:0000256" key="1">
    <source>
        <dbReference type="ARBA" id="ARBA00004071"/>
    </source>
</evidence>
<reference evidence="10 11" key="1">
    <citation type="submission" date="2019-02" db="EMBL/GenBank/DDBJ databases">
        <title>Deep-cultivation of Planctomycetes and their phenomic and genomic characterization uncovers novel biology.</title>
        <authorList>
            <person name="Wiegand S."/>
            <person name="Jogler M."/>
            <person name="Boedeker C."/>
            <person name="Pinto D."/>
            <person name="Vollmers J."/>
            <person name="Rivas-Marin E."/>
            <person name="Kohn T."/>
            <person name="Peeters S.H."/>
            <person name="Heuer A."/>
            <person name="Rast P."/>
            <person name="Oberbeckmann S."/>
            <person name="Bunk B."/>
            <person name="Jeske O."/>
            <person name="Meyerdierks A."/>
            <person name="Storesund J.E."/>
            <person name="Kallscheuer N."/>
            <person name="Luecker S."/>
            <person name="Lage O.M."/>
            <person name="Pohl T."/>
            <person name="Merkel B.J."/>
            <person name="Hornburger P."/>
            <person name="Mueller R.-W."/>
            <person name="Bruemmer F."/>
            <person name="Labrenz M."/>
            <person name="Spormann A.M."/>
            <person name="Op Den Camp H."/>
            <person name="Overmann J."/>
            <person name="Amann R."/>
            <person name="Jetten M.S.M."/>
            <person name="Mascher T."/>
            <person name="Medema M.H."/>
            <person name="Devos D.P."/>
            <person name="Kaster A.-K."/>
            <person name="Ovreas L."/>
            <person name="Rohde M."/>
            <person name="Galperin M.Y."/>
            <person name="Jogler C."/>
        </authorList>
    </citation>
    <scope>NUCLEOTIDE SEQUENCE [LARGE SCALE GENOMIC DNA]</scope>
    <source>
        <strain evidence="10 11">Poly41</strain>
    </source>
</reference>
<dbReference type="GO" id="GO:0004560">
    <property type="term" value="F:alpha-L-fucosidase activity"/>
    <property type="evidence" value="ECO:0007669"/>
    <property type="project" value="InterPro"/>
</dbReference>
<dbReference type="InterPro" id="IPR057739">
    <property type="entry name" value="Glyco_hydro_29_N"/>
</dbReference>
<evidence type="ECO:0000256" key="3">
    <source>
        <dbReference type="ARBA" id="ARBA00012662"/>
    </source>
</evidence>
<sequence length="556" mass="63384">MYRKTKLNLTALPSRCIVCWATGVGFFLVGVGFFLVALLPVALVAEEPHQATRPHPQVESSLAKIQSTVAKGPFKAEWSSLENYEIPQWYKNAKFGIFIHWGAYSVPAFGSEWYPRQMYIDAERRGDNFFQHHLETYGPQKSFGYKDFIPQFKAEHFDASSWAKLFKEAGARYVIPVAEHHDGFPMYDCTFTRWDASEMGPKRDVIAELSKAVRQEGLKFGVSSHRAFNWVFYVRDASFDNADPQYADLYGRPMPFLFNEDAADYQKNFPPQDQQFKDDWLARSCELIDKYQPDVFWFDFGITPRLEGDTYAKNPFADHLKQFAAYYYNQTSPNPEGLGVINYKWGAFPEKAAVLDKERSKMAEIRKPFWQTDTAVSSSSWGYTNNQRYKTPDRLIDDLVDIVSKNGCLLLNIGPRSDGTIPEEDQAILKAIGGWLKINGEAIYDTTYWKTFGEGPTAVSTGHISEAKDQPFVAEDLRFTARGEILYVTGLKWPSDNRVTVTSLAKDAEFFPGRIDSVSLLGTDQKLDWTRDEQGLTVQLPSEKPSEFAYVLKVTK</sequence>
<accession>A0A5C6DDF0</accession>
<comment type="similarity">
    <text evidence="2">Belongs to the glycosyl hydrolase 29 family.</text>
</comment>
<feature type="domain" description="Alpha-L-fucosidase C-terminal" evidence="9">
    <location>
        <begin position="472"/>
        <end position="555"/>
    </location>
</feature>
<dbReference type="Gene3D" id="3.20.20.80">
    <property type="entry name" value="Glycosidases"/>
    <property type="match status" value="1"/>
</dbReference>
<protein>
    <recommendedName>
        <fullName evidence="3">alpha-L-fucosidase</fullName>
        <ecNumber evidence="3">3.2.1.51</ecNumber>
    </recommendedName>
</protein>
<evidence type="ECO:0000256" key="2">
    <source>
        <dbReference type="ARBA" id="ARBA00007951"/>
    </source>
</evidence>
<dbReference type="AlphaFoldDB" id="A0A5C6DDF0"/>
<evidence type="ECO:0000259" key="9">
    <source>
        <dbReference type="Pfam" id="PF16757"/>
    </source>
</evidence>
<evidence type="ECO:0000259" key="8">
    <source>
        <dbReference type="Pfam" id="PF01120"/>
    </source>
</evidence>
<dbReference type="InterPro" id="IPR017853">
    <property type="entry name" value="GH"/>
</dbReference>
<dbReference type="InterPro" id="IPR031919">
    <property type="entry name" value="Fucosidase_C"/>
</dbReference>
<keyword evidence="7" id="KW-0812">Transmembrane</keyword>
<feature type="transmembrane region" description="Helical" evidence="7">
    <location>
        <begin position="12"/>
        <end position="45"/>
    </location>
</feature>
<keyword evidence="7" id="KW-1133">Transmembrane helix</keyword>
<keyword evidence="7" id="KW-0472">Membrane</keyword>
<comment type="caution">
    <text evidence="10">The sequence shown here is derived from an EMBL/GenBank/DDBJ whole genome shotgun (WGS) entry which is preliminary data.</text>
</comment>
<dbReference type="Gene3D" id="2.60.40.1180">
    <property type="entry name" value="Golgi alpha-mannosidase II"/>
    <property type="match status" value="1"/>
</dbReference>
<evidence type="ECO:0000256" key="4">
    <source>
        <dbReference type="ARBA" id="ARBA00022729"/>
    </source>
</evidence>
<organism evidence="10 11">
    <name type="scientific">Novipirellula artificiosorum</name>
    <dbReference type="NCBI Taxonomy" id="2528016"/>
    <lineage>
        <taxon>Bacteria</taxon>
        <taxon>Pseudomonadati</taxon>
        <taxon>Planctomycetota</taxon>
        <taxon>Planctomycetia</taxon>
        <taxon>Pirellulales</taxon>
        <taxon>Pirellulaceae</taxon>
        <taxon>Novipirellula</taxon>
    </lineage>
</organism>
<keyword evidence="5" id="KW-0378">Hydrolase</keyword>
<dbReference type="InterPro" id="IPR016286">
    <property type="entry name" value="FUC_metazoa-typ"/>
</dbReference>
<dbReference type="Proteomes" id="UP000319143">
    <property type="component" value="Unassembled WGS sequence"/>
</dbReference>
<gene>
    <name evidence="10" type="ORF">Poly41_44220</name>
</gene>
<dbReference type="Pfam" id="PF01120">
    <property type="entry name" value="Alpha_L_fucos"/>
    <property type="match status" value="1"/>
</dbReference>
<dbReference type="SUPFAM" id="SSF51445">
    <property type="entry name" value="(Trans)glycosidases"/>
    <property type="match status" value="1"/>
</dbReference>
<dbReference type="OrthoDB" id="9760597at2"/>